<dbReference type="EMBL" id="CP016043">
    <property type="protein sequence ID" value="AOV97675.1"/>
    <property type="molecule type" value="Genomic_DNA"/>
</dbReference>
<organism evidence="2 3">
    <name type="scientific">Edwardsiella hoshinae</name>
    <dbReference type="NCBI Taxonomy" id="93378"/>
    <lineage>
        <taxon>Bacteria</taxon>
        <taxon>Pseudomonadati</taxon>
        <taxon>Pseudomonadota</taxon>
        <taxon>Gammaproteobacteria</taxon>
        <taxon>Enterobacterales</taxon>
        <taxon>Hafniaceae</taxon>
        <taxon>Edwardsiella</taxon>
    </lineage>
</organism>
<keyword evidence="3" id="KW-1185">Reference proteome</keyword>
<sequence length="155" mass="16734">MKHKMITMGILSLIGMSAMATAATTATHTVRVTAPDQLNITAMPQTSVEKSTLKVDKAIGGFNITSINSKKVIVKPESAEYMSATKGTQYKGPQNSRLDVKTDMTKWDWNKSTGEYTSKQPGTTFSFPTVLSLAPAANLPVGDYVLKMTVRTATN</sequence>
<dbReference type="RefSeq" id="WP_070245191.1">
    <property type="nucleotide sequence ID" value="NZ_CP016043.1"/>
</dbReference>
<gene>
    <name evidence="2" type="ORF">A9798_12425</name>
</gene>
<evidence type="ECO:0000313" key="2">
    <source>
        <dbReference type="EMBL" id="AOV97675.1"/>
    </source>
</evidence>
<feature type="signal peptide" evidence="1">
    <location>
        <begin position="1"/>
        <end position="22"/>
    </location>
</feature>
<name>A0ABN4SYP2_9GAMM</name>
<evidence type="ECO:0000313" key="3">
    <source>
        <dbReference type="Proteomes" id="UP000175893"/>
    </source>
</evidence>
<protein>
    <submittedName>
        <fullName evidence="2">Uncharacterized protein</fullName>
    </submittedName>
</protein>
<keyword evidence="1" id="KW-0732">Signal</keyword>
<feature type="chain" id="PRO_5045236372" evidence="1">
    <location>
        <begin position="23"/>
        <end position="155"/>
    </location>
</feature>
<accession>A0ABN4SYP2</accession>
<proteinExistence type="predicted"/>
<reference evidence="2 3" key="1">
    <citation type="submission" date="2016-06" db="EMBL/GenBank/DDBJ databases">
        <title>Complete genome sequence of Edwardsiella hoshinae ATCC 35051.</title>
        <authorList>
            <person name="Reichley S.R."/>
            <person name="Waldbieser G.C."/>
            <person name="Lawrence M.L."/>
            <person name="Griffin M.J."/>
        </authorList>
    </citation>
    <scope>NUCLEOTIDE SEQUENCE [LARGE SCALE GENOMIC DNA]</scope>
    <source>
        <strain evidence="2 3">ATCC 35051</strain>
    </source>
</reference>
<dbReference type="Proteomes" id="UP000175893">
    <property type="component" value="Chromosome"/>
</dbReference>
<evidence type="ECO:0000256" key="1">
    <source>
        <dbReference type="SAM" id="SignalP"/>
    </source>
</evidence>